<comment type="caution">
    <text evidence="1">The sequence shown here is derived from an EMBL/GenBank/DDBJ whole genome shotgun (WGS) entry which is preliminary data.</text>
</comment>
<dbReference type="InterPro" id="IPR021317">
    <property type="entry name" value="DUF2917"/>
</dbReference>
<organism evidence="1 2">
    <name type="scientific">Cupriavidus campinensis</name>
    <dbReference type="NCBI Taxonomy" id="151783"/>
    <lineage>
        <taxon>Bacteria</taxon>
        <taxon>Pseudomonadati</taxon>
        <taxon>Pseudomonadota</taxon>
        <taxon>Betaproteobacteria</taxon>
        <taxon>Burkholderiales</taxon>
        <taxon>Burkholderiaceae</taxon>
        <taxon>Cupriavidus</taxon>
    </lineage>
</organism>
<accession>A0ABY3EQI3</accession>
<name>A0ABY3EQI3_9BURK</name>
<evidence type="ECO:0000313" key="1">
    <source>
        <dbReference type="EMBL" id="TSP12863.1"/>
    </source>
</evidence>
<dbReference type="EMBL" id="VCIZ01000005">
    <property type="protein sequence ID" value="TSP12863.1"/>
    <property type="molecule type" value="Genomic_DNA"/>
</dbReference>
<evidence type="ECO:0000313" key="2">
    <source>
        <dbReference type="Proteomes" id="UP000318943"/>
    </source>
</evidence>
<proteinExistence type="predicted"/>
<keyword evidence="2" id="KW-1185">Reference proteome</keyword>
<sequence>MTYTLMIENDCLPMALRAGAELACAGGTLWLTLEGARPRRSPDIVLEAGQRHRVTEDATYFLTALGHGAVTVCRVSAPPALPTPPTPPLRPRWRWRSLPLR</sequence>
<dbReference type="Pfam" id="PF11142">
    <property type="entry name" value="DUF2917"/>
    <property type="match status" value="1"/>
</dbReference>
<protein>
    <submittedName>
        <fullName evidence="1">DUF2917 domain-containing protein</fullName>
    </submittedName>
</protein>
<gene>
    <name evidence="1" type="ORF">FGG12_10930</name>
</gene>
<reference evidence="1 2" key="1">
    <citation type="submission" date="2019-05" db="EMBL/GenBank/DDBJ databases">
        <title>Whole genome sequence analysis of Cupriavidus campinensis S14E4C strain.</title>
        <authorList>
            <person name="Abbaszade G."/>
            <person name="Szabo A."/>
            <person name="Toumi M."/>
            <person name="Toth E."/>
        </authorList>
    </citation>
    <scope>NUCLEOTIDE SEQUENCE [LARGE SCALE GENOMIC DNA]</scope>
    <source>
        <strain evidence="1 2">S14E4C</strain>
    </source>
</reference>
<dbReference type="Proteomes" id="UP000318943">
    <property type="component" value="Unassembled WGS sequence"/>
</dbReference>